<name>A0ABT7CYR9_9BACT</name>
<dbReference type="RefSeq" id="WP_314003519.1">
    <property type="nucleotide sequence ID" value="NZ_JASJOR010000045.1"/>
</dbReference>
<reference evidence="1 2" key="1">
    <citation type="submission" date="2023-05" db="EMBL/GenBank/DDBJ databases">
        <authorList>
            <person name="Zhang X."/>
        </authorList>
    </citation>
    <scope>NUCLEOTIDE SEQUENCE [LARGE SCALE GENOMIC DNA]</scope>
    <source>
        <strain evidence="1 2">DM2B3-1</strain>
    </source>
</reference>
<evidence type="ECO:0008006" key="3">
    <source>
        <dbReference type="Google" id="ProtNLM"/>
    </source>
</evidence>
<sequence length="120" mass="13722">MILIKSTYLTYTKYVIDYKKADKQHEVTLTVQAEKLRADSTGNEKNIAINDWIDVGVYHKDDQGKDKLIYLKKHKVNKKENTFVITVSEEPSKAGIDPLNKLIDRHAEDNVKSAEEKTAS</sequence>
<organism evidence="1 2">
    <name type="scientific">Xanthocytophaga flava</name>
    <dbReference type="NCBI Taxonomy" id="3048013"/>
    <lineage>
        <taxon>Bacteria</taxon>
        <taxon>Pseudomonadati</taxon>
        <taxon>Bacteroidota</taxon>
        <taxon>Cytophagia</taxon>
        <taxon>Cytophagales</taxon>
        <taxon>Rhodocytophagaceae</taxon>
        <taxon>Xanthocytophaga</taxon>
    </lineage>
</organism>
<keyword evidence="2" id="KW-1185">Reference proteome</keyword>
<gene>
    <name evidence="1" type="ORF">QNI19_32590</name>
</gene>
<dbReference type="EMBL" id="JASJOT010000035">
    <property type="protein sequence ID" value="MDJ1497724.1"/>
    <property type="molecule type" value="Genomic_DNA"/>
</dbReference>
<evidence type="ECO:0000313" key="1">
    <source>
        <dbReference type="EMBL" id="MDJ1497724.1"/>
    </source>
</evidence>
<accession>A0ABT7CYR9</accession>
<comment type="caution">
    <text evidence="1">The sequence shown here is derived from an EMBL/GenBank/DDBJ whole genome shotgun (WGS) entry which is preliminary data.</text>
</comment>
<dbReference type="Proteomes" id="UP001228581">
    <property type="component" value="Unassembled WGS sequence"/>
</dbReference>
<protein>
    <recommendedName>
        <fullName evidence="3">DUF1093 domain-containing protein</fullName>
    </recommendedName>
</protein>
<evidence type="ECO:0000313" key="2">
    <source>
        <dbReference type="Proteomes" id="UP001228581"/>
    </source>
</evidence>
<proteinExistence type="predicted"/>